<evidence type="ECO:0000313" key="2">
    <source>
        <dbReference type="Proteomes" id="UP001415169"/>
    </source>
</evidence>
<dbReference type="Proteomes" id="UP001415169">
    <property type="component" value="Unassembled WGS sequence"/>
</dbReference>
<reference evidence="1" key="1">
    <citation type="journal article" date="2014" name="Int. J. Syst. Evol. Microbiol.">
        <title>Complete genome of a new Firmicutes species belonging to the dominant human colonic microbiota ('Ruminococcus bicirculans') reveals two chromosomes and a selective capacity to utilize plant glucans.</title>
        <authorList>
            <consortium name="NISC Comparative Sequencing Program"/>
            <person name="Wegmann U."/>
            <person name="Louis P."/>
            <person name="Goesmann A."/>
            <person name="Henrissat B."/>
            <person name="Duncan S.H."/>
            <person name="Flint H.J."/>
        </authorList>
    </citation>
    <scope>NUCLEOTIDE SEQUENCE</scope>
    <source>
        <strain evidence="1">JCM 17590</strain>
    </source>
</reference>
<accession>A0ABP7ZI92</accession>
<name>A0ABP7ZI92_9MICO</name>
<comment type="caution">
    <text evidence="1">The sequence shown here is derived from an EMBL/GenBank/DDBJ whole genome shotgun (WGS) entry which is preliminary data.</text>
</comment>
<organism evidence="1 2">
    <name type="scientific">Gryllotalpicola daejeonensis</name>
    <dbReference type="NCBI Taxonomy" id="993087"/>
    <lineage>
        <taxon>Bacteria</taxon>
        <taxon>Bacillati</taxon>
        <taxon>Actinomycetota</taxon>
        <taxon>Actinomycetes</taxon>
        <taxon>Micrococcales</taxon>
        <taxon>Microbacteriaceae</taxon>
        <taxon>Gryllotalpicola</taxon>
    </lineage>
</organism>
<gene>
    <name evidence="1" type="ORF">GCM10022286_12670</name>
</gene>
<reference evidence="1" key="2">
    <citation type="submission" date="2023-12" db="EMBL/GenBank/DDBJ databases">
        <authorList>
            <person name="Sun Q."/>
            <person name="Inoue M."/>
        </authorList>
    </citation>
    <scope>NUCLEOTIDE SEQUENCE</scope>
    <source>
        <strain evidence="1">JCM 17590</strain>
    </source>
</reference>
<proteinExistence type="predicted"/>
<evidence type="ECO:0000313" key="1">
    <source>
        <dbReference type="EMBL" id="GAA4158981.1"/>
    </source>
</evidence>
<keyword evidence="2" id="KW-1185">Reference proteome</keyword>
<dbReference type="RefSeq" id="WP_344790904.1">
    <property type="nucleotide sequence ID" value="NZ_BAABBV010000001.1"/>
</dbReference>
<sequence>MTVPADWLEFRRSDRELVGWLRPEGEGWVPVDLLGRDAAAAPLDLDRAEAALDELGIGFLADRWEIDRDGGWAAVRISEVSADGIVVEDDEYGSASAVMPGRRRAVWHLPWPAPPTLRRR</sequence>
<protein>
    <submittedName>
        <fullName evidence="1">Uncharacterized protein</fullName>
    </submittedName>
</protein>
<dbReference type="EMBL" id="BAABBV010000001">
    <property type="protein sequence ID" value="GAA4158981.1"/>
    <property type="molecule type" value="Genomic_DNA"/>
</dbReference>